<gene>
    <name evidence="2" type="ORF">N1032_20490</name>
</gene>
<evidence type="ECO:0000313" key="2">
    <source>
        <dbReference type="EMBL" id="MCS5736123.1"/>
    </source>
</evidence>
<dbReference type="CDD" id="cd02440">
    <property type="entry name" value="AdoMet_MTases"/>
    <property type="match status" value="1"/>
</dbReference>
<name>A0ABT2H845_9MICO</name>
<proteinExistence type="predicted"/>
<keyword evidence="2" id="KW-0808">Transferase</keyword>
<dbReference type="RefSeq" id="WP_259541877.1">
    <property type="nucleotide sequence ID" value="NZ_JANLCJ010000011.1"/>
</dbReference>
<dbReference type="Pfam" id="PF08242">
    <property type="entry name" value="Methyltransf_12"/>
    <property type="match status" value="1"/>
</dbReference>
<evidence type="ECO:0000313" key="3">
    <source>
        <dbReference type="Proteomes" id="UP001165586"/>
    </source>
</evidence>
<dbReference type="Gene3D" id="3.40.50.150">
    <property type="entry name" value="Vaccinia Virus protein VP39"/>
    <property type="match status" value="1"/>
</dbReference>
<accession>A0ABT2H845</accession>
<keyword evidence="2" id="KW-0489">Methyltransferase</keyword>
<dbReference type="EMBL" id="JANLCJ010000011">
    <property type="protein sequence ID" value="MCS5736123.1"/>
    <property type="molecule type" value="Genomic_DNA"/>
</dbReference>
<feature type="domain" description="Methyltransferase type 12" evidence="1">
    <location>
        <begin position="60"/>
        <end position="157"/>
    </location>
</feature>
<dbReference type="InterPro" id="IPR029063">
    <property type="entry name" value="SAM-dependent_MTases_sf"/>
</dbReference>
<evidence type="ECO:0000259" key="1">
    <source>
        <dbReference type="Pfam" id="PF08242"/>
    </source>
</evidence>
<dbReference type="Proteomes" id="UP001165586">
    <property type="component" value="Unassembled WGS sequence"/>
</dbReference>
<reference evidence="2" key="1">
    <citation type="submission" date="2022-08" db="EMBL/GenBank/DDBJ databases">
        <authorList>
            <person name="Deng Y."/>
            <person name="Han X.-F."/>
            <person name="Zhang Y.-Q."/>
        </authorList>
    </citation>
    <scope>NUCLEOTIDE SEQUENCE</scope>
    <source>
        <strain evidence="2">CPCC 203386</strain>
    </source>
</reference>
<dbReference type="SUPFAM" id="SSF53335">
    <property type="entry name" value="S-adenosyl-L-methionine-dependent methyltransferases"/>
    <property type="match status" value="1"/>
</dbReference>
<dbReference type="GO" id="GO:0032259">
    <property type="term" value="P:methylation"/>
    <property type="evidence" value="ECO:0007669"/>
    <property type="project" value="UniProtKB-KW"/>
</dbReference>
<sequence>MNDYLDTNRANWNDRASVHAARNGLGYGVQRYIDDPTALSDVVRFDRERLGDIRGLRAVHLQCHIGTDTLSLARLGARVTGLDFSPVAIDEARILIAECGLTDAADFVVSDVYDSPSVLEPGTFDLVYTGIGALCWLPKVDEWARVVAALLKPGGRLFIREGHPILWSMDETLSDDLHLRFPYFEQQTPLEWDDDSTYVATDRPLTATKTYEWNHGLGEIMTALLDAGLTLTMLVEHDSVPWQALPGQMIERADGEFALDELAGVAPLSYTIQAVKTH</sequence>
<organism evidence="2 3">
    <name type="scientific">Herbiconiux daphne</name>
    <dbReference type="NCBI Taxonomy" id="2970914"/>
    <lineage>
        <taxon>Bacteria</taxon>
        <taxon>Bacillati</taxon>
        <taxon>Actinomycetota</taxon>
        <taxon>Actinomycetes</taxon>
        <taxon>Micrococcales</taxon>
        <taxon>Microbacteriaceae</taxon>
        <taxon>Herbiconiux</taxon>
    </lineage>
</organism>
<dbReference type="GO" id="GO:0008168">
    <property type="term" value="F:methyltransferase activity"/>
    <property type="evidence" value="ECO:0007669"/>
    <property type="project" value="UniProtKB-KW"/>
</dbReference>
<comment type="caution">
    <text evidence="2">The sequence shown here is derived from an EMBL/GenBank/DDBJ whole genome shotgun (WGS) entry which is preliminary data.</text>
</comment>
<keyword evidence="3" id="KW-1185">Reference proteome</keyword>
<protein>
    <submittedName>
        <fullName evidence="2">Class I SAM-dependent methyltransferase</fullName>
    </submittedName>
</protein>
<dbReference type="InterPro" id="IPR013217">
    <property type="entry name" value="Methyltransf_12"/>
</dbReference>